<proteinExistence type="predicted"/>
<sequence length="232" mass="27253">MTKEHMEFINGIEKQLEVLPDSYRFLYSKLSTIDEKYWFIGLNPRGDISSPKDLYQLEGNEYLNKRWNKSGTGYNNLQKQVFFFFETLCKSLNITDWQSFMSNKWLISNSIFYQTDSSKSIKDSYKRISEDIWKQMIIRNVPKVIVCFSSYDNMKKIFIRLGWQNIIEKETCIGNNKTLISAMKKDNNLCLFVGFCHLSYGKYSIKSTESSKQKLKNICNVIAKCITTNQSQ</sequence>
<organism evidence="1">
    <name type="scientific">viral metagenome</name>
    <dbReference type="NCBI Taxonomy" id="1070528"/>
    <lineage>
        <taxon>unclassified sequences</taxon>
        <taxon>metagenomes</taxon>
        <taxon>organismal metagenomes</taxon>
    </lineage>
</organism>
<accession>A0A6C0LR22</accession>
<protein>
    <recommendedName>
        <fullName evidence="2">Uracil-DNA glycosylase-like domain-containing protein</fullName>
    </recommendedName>
</protein>
<name>A0A6C0LR22_9ZZZZ</name>
<reference evidence="1" key="1">
    <citation type="journal article" date="2020" name="Nature">
        <title>Giant virus diversity and host interactions through global metagenomics.</title>
        <authorList>
            <person name="Schulz F."/>
            <person name="Roux S."/>
            <person name="Paez-Espino D."/>
            <person name="Jungbluth S."/>
            <person name="Walsh D.A."/>
            <person name="Denef V.J."/>
            <person name="McMahon K.D."/>
            <person name="Konstantinidis K.T."/>
            <person name="Eloe-Fadrosh E.A."/>
            <person name="Kyrpides N.C."/>
            <person name="Woyke T."/>
        </authorList>
    </citation>
    <scope>NUCLEOTIDE SEQUENCE</scope>
    <source>
        <strain evidence="1">GVMAG-M-3300027963-41</strain>
    </source>
</reference>
<dbReference type="EMBL" id="MN740535">
    <property type="protein sequence ID" value="QHU32044.1"/>
    <property type="molecule type" value="Genomic_DNA"/>
</dbReference>
<evidence type="ECO:0008006" key="2">
    <source>
        <dbReference type="Google" id="ProtNLM"/>
    </source>
</evidence>
<evidence type="ECO:0000313" key="1">
    <source>
        <dbReference type="EMBL" id="QHU32044.1"/>
    </source>
</evidence>
<dbReference type="AlphaFoldDB" id="A0A6C0LR22"/>